<dbReference type="Proteomes" id="UP001057402">
    <property type="component" value="Chromosome 9"/>
</dbReference>
<comment type="caution">
    <text evidence="1">The sequence shown here is derived from an EMBL/GenBank/DDBJ whole genome shotgun (WGS) entry which is preliminary data.</text>
</comment>
<proteinExistence type="predicted"/>
<evidence type="ECO:0000313" key="2">
    <source>
        <dbReference type="Proteomes" id="UP001057402"/>
    </source>
</evidence>
<keyword evidence="2" id="KW-1185">Reference proteome</keyword>
<dbReference type="EMBL" id="CM042888">
    <property type="protein sequence ID" value="KAI4324792.1"/>
    <property type="molecule type" value="Genomic_DNA"/>
</dbReference>
<organism evidence="1 2">
    <name type="scientific">Melastoma candidum</name>
    <dbReference type="NCBI Taxonomy" id="119954"/>
    <lineage>
        <taxon>Eukaryota</taxon>
        <taxon>Viridiplantae</taxon>
        <taxon>Streptophyta</taxon>
        <taxon>Embryophyta</taxon>
        <taxon>Tracheophyta</taxon>
        <taxon>Spermatophyta</taxon>
        <taxon>Magnoliopsida</taxon>
        <taxon>eudicotyledons</taxon>
        <taxon>Gunneridae</taxon>
        <taxon>Pentapetalae</taxon>
        <taxon>rosids</taxon>
        <taxon>malvids</taxon>
        <taxon>Myrtales</taxon>
        <taxon>Melastomataceae</taxon>
        <taxon>Melastomatoideae</taxon>
        <taxon>Melastomateae</taxon>
        <taxon>Melastoma</taxon>
    </lineage>
</organism>
<gene>
    <name evidence="1" type="ORF">MLD38_030247</name>
</gene>
<protein>
    <submittedName>
        <fullName evidence="1">Uncharacterized protein</fullName>
    </submittedName>
</protein>
<name>A0ACB9MKP9_9MYRT</name>
<reference evidence="2" key="1">
    <citation type="journal article" date="2023" name="Front. Plant Sci.">
        <title>Chromosomal-level genome assembly of Melastoma candidum provides insights into trichome evolution.</title>
        <authorList>
            <person name="Zhong Y."/>
            <person name="Wu W."/>
            <person name="Sun C."/>
            <person name="Zou P."/>
            <person name="Liu Y."/>
            <person name="Dai S."/>
            <person name="Zhou R."/>
        </authorList>
    </citation>
    <scope>NUCLEOTIDE SEQUENCE [LARGE SCALE GENOMIC DNA]</scope>
</reference>
<evidence type="ECO:0000313" key="1">
    <source>
        <dbReference type="EMBL" id="KAI4324792.1"/>
    </source>
</evidence>
<accession>A0ACB9MKP9</accession>
<sequence length="387" mass="40625">MSLPPGLVSDLQSVLLSRKDPPPDTVVESPSSSSSPAAAAAGTGGEEETSTSEAGSSPQGKPILLVTNCDGIDSPGLASLVEALVGRGLWDVYVCAPQSEKPTSGHSVTVRETVSVTSAEISCASAFEITGTPADCVSLALSGALFSWSKPLLVISGINKGPSCGLDMLYSGAVAGAREALIAGLPSLSISLNWKKETSQESDFKDAVSVCLPLIDAAIKDIEKGIFPQRCALKVEIPTSRPSNKGFKISKQSMWRSNLNWQAVSANRHSSAAPFMSNQQSLGAQLAQLGRDASAAGAARRLTTQRKNLEIIESVGVAGKSDTNKVKKFFRLELTHKQQEDADENLDIKALEDGYVVVTPISLSPAEQSDAEAAASNWISNMIPKEQ</sequence>